<dbReference type="PANTHER" id="PTHR34975">
    <property type="entry name" value="SPORE GERMINATION PROTEIN A2"/>
    <property type="match status" value="1"/>
</dbReference>
<evidence type="ECO:0000256" key="7">
    <source>
        <dbReference type="ARBA" id="ARBA00023136"/>
    </source>
</evidence>
<feature type="transmembrane region" description="Helical" evidence="8">
    <location>
        <begin position="40"/>
        <end position="61"/>
    </location>
</feature>
<feature type="transmembrane region" description="Helical" evidence="8">
    <location>
        <begin position="123"/>
        <end position="143"/>
    </location>
</feature>
<dbReference type="NCBIfam" id="TIGR00912">
    <property type="entry name" value="2A0309"/>
    <property type="match status" value="1"/>
</dbReference>
<keyword evidence="5 8" id="KW-0812">Transmembrane</keyword>
<dbReference type="EMBL" id="JAZHPZ010000003">
    <property type="protein sequence ID" value="MEF2965970.1"/>
    <property type="molecule type" value="Genomic_DNA"/>
</dbReference>
<dbReference type="PANTHER" id="PTHR34975:SF2">
    <property type="entry name" value="SPORE GERMINATION PROTEIN A2"/>
    <property type="match status" value="1"/>
</dbReference>
<evidence type="ECO:0000256" key="3">
    <source>
        <dbReference type="ARBA" id="ARBA00022448"/>
    </source>
</evidence>
<evidence type="ECO:0000256" key="5">
    <source>
        <dbReference type="ARBA" id="ARBA00022692"/>
    </source>
</evidence>
<comment type="caution">
    <text evidence="9">The sequence shown here is derived from an EMBL/GenBank/DDBJ whole genome shotgun (WGS) entry which is preliminary data.</text>
</comment>
<dbReference type="Proteomes" id="UP001306950">
    <property type="component" value="Unassembled WGS sequence"/>
</dbReference>
<keyword evidence="4" id="KW-0309">Germination</keyword>
<feature type="transmembrane region" description="Helical" evidence="8">
    <location>
        <begin position="339"/>
        <end position="356"/>
    </location>
</feature>
<comment type="similarity">
    <text evidence="2">Belongs to the amino acid-polyamine-organocation (APC) superfamily. Spore germination protein (SGP) (TC 2.A.3.9) family.</text>
</comment>
<reference evidence="9 10" key="1">
    <citation type="submission" date="2024-02" db="EMBL/GenBank/DDBJ databases">
        <title>A nitrogen-fixing paenibacillus bacterium.</title>
        <authorList>
            <person name="Zhang W.L."/>
            <person name="Chen S.F."/>
        </authorList>
    </citation>
    <scope>NUCLEOTIDE SEQUENCE [LARGE SCALE GENOMIC DNA]</scope>
    <source>
        <strain evidence="9 10">M1</strain>
    </source>
</reference>
<keyword evidence="7 8" id="KW-0472">Membrane</keyword>
<proteinExistence type="inferred from homology"/>
<name>A0ABU7VR65_9BACL</name>
<sequence length="365" mass="41419">MEQTEKLTFRQATQWFAMAQLGSVYLNLPGYLTGIVNQDAWISILLALVIHFVLVVPLFLAMSKQVRGMRFGDYIETLLGKVCGKAFMFGFSILWPMLGFTFTLWALSDFLLLTVLPETPSDAVAVLMLFAVICVVRSGVSVIGRTVEILFWSLILFFVIGVLTLSPIFHIENLLPVFEHGMKPILHGSILVTAFPYLDSFLMMFFARNMEPKKWKKAVFASSAISGLVLVGTTIYVIAVLSAEVTGNLTYSAYFLIRTITLAEFVERFEVLFSTLYYITIFYRMALFLYVTADGLASAFRMKDHRPLLLPLSLIALTLQTFLIPNTTSYQRSYDYTPFYPMIFGLLIPLILWIIGRIRRVNRSD</sequence>
<feature type="transmembrane region" description="Helical" evidence="8">
    <location>
        <begin position="308"/>
        <end position="327"/>
    </location>
</feature>
<organism evidence="9 10">
    <name type="scientific">Paenibacillus haidiansis</name>
    <dbReference type="NCBI Taxonomy" id="1574488"/>
    <lineage>
        <taxon>Bacteria</taxon>
        <taxon>Bacillati</taxon>
        <taxon>Bacillota</taxon>
        <taxon>Bacilli</taxon>
        <taxon>Bacillales</taxon>
        <taxon>Paenibacillaceae</taxon>
        <taxon>Paenibacillus</taxon>
    </lineage>
</organism>
<protein>
    <submittedName>
        <fullName evidence="9">Endospore germination permease</fullName>
    </submittedName>
</protein>
<keyword evidence="10" id="KW-1185">Reference proteome</keyword>
<evidence type="ECO:0000256" key="1">
    <source>
        <dbReference type="ARBA" id="ARBA00004141"/>
    </source>
</evidence>
<gene>
    <name evidence="9" type="ORF">V3851_09020</name>
</gene>
<keyword evidence="6 8" id="KW-1133">Transmembrane helix</keyword>
<evidence type="ECO:0000256" key="4">
    <source>
        <dbReference type="ARBA" id="ARBA00022544"/>
    </source>
</evidence>
<feature type="transmembrane region" description="Helical" evidence="8">
    <location>
        <begin position="219"/>
        <end position="241"/>
    </location>
</feature>
<evidence type="ECO:0000256" key="8">
    <source>
        <dbReference type="SAM" id="Phobius"/>
    </source>
</evidence>
<keyword evidence="3" id="KW-0813">Transport</keyword>
<evidence type="ECO:0000313" key="9">
    <source>
        <dbReference type="EMBL" id="MEF2965970.1"/>
    </source>
</evidence>
<comment type="subcellular location">
    <subcellularLocation>
        <location evidence="1">Membrane</location>
        <topology evidence="1">Multi-pass membrane protein</topology>
    </subcellularLocation>
</comment>
<dbReference type="Pfam" id="PF03845">
    <property type="entry name" value="Spore_permease"/>
    <property type="match status" value="1"/>
</dbReference>
<evidence type="ECO:0000256" key="6">
    <source>
        <dbReference type="ARBA" id="ARBA00022989"/>
    </source>
</evidence>
<dbReference type="RefSeq" id="WP_331846193.1">
    <property type="nucleotide sequence ID" value="NZ_JAZHPZ010000003.1"/>
</dbReference>
<feature type="transmembrane region" description="Helical" evidence="8">
    <location>
        <begin position="12"/>
        <end position="28"/>
    </location>
</feature>
<feature type="transmembrane region" description="Helical" evidence="8">
    <location>
        <begin position="82"/>
        <end position="107"/>
    </location>
</feature>
<feature type="transmembrane region" description="Helical" evidence="8">
    <location>
        <begin position="189"/>
        <end position="207"/>
    </location>
</feature>
<evidence type="ECO:0000313" key="10">
    <source>
        <dbReference type="Proteomes" id="UP001306950"/>
    </source>
</evidence>
<dbReference type="InterPro" id="IPR004761">
    <property type="entry name" value="Spore_GerAB"/>
</dbReference>
<evidence type="ECO:0000256" key="2">
    <source>
        <dbReference type="ARBA" id="ARBA00007998"/>
    </source>
</evidence>
<accession>A0ABU7VR65</accession>
<feature type="transmembrane region" description="Helical" evidence="8">
    <location>
        <begin position="276"/>
        <end position="296"/>
    </location>
</feature>
<feature type="transmembrane region" description="Helical" evidence="8">
    <location>
        <begin position="150"/>
        <end position="169"/>
    </location>
</feature>